<proteinExistence type="predicted"/>
<gene>
    <name evidence="2" type="ORF">FOZ62_011386</name>
</gene>
<dbReference type="Proteomes" id="UP000574390">
    <property type="component" value="Unassembled WGS sequence"/>
</dbReference>
<accession>A0A7J6RKE6</accession>
<evidence type="ECO:0000256" key="1">
    <source>
        <dbReference type="SAM" id="MobiDB-lite"/>
    </source>
</evidence>
<organism evidence="2 3">
    <name type="scientific">Perkinsus olseni</name>
    <name type="common">Perkinsus atlanticus</name>
    <dbReference type="NCBI Taxonomy" id="32597"/>
    <lineage>
        <taxon>Eukaryota</taxon>
        <taxon>Sar</taxon>
        <taxon>Alveolata</taxon>
        <taxon>Perkinsozoa</taxon>
        <taxon>Perkinsea</taxon>
        <taxon>Perkinsida</taxon>
        <taxon>Perkinsidae</taxon>
        <taxon>Perkinsus</taxon>
    </lineage>
</organism>
<feature type="region of interest" description="Disordered" evidence="1">
    <location>
        <begin position="39"/>
        <end position="75"/>
    </location>
</feature>
<sequence>SYDSSSVMDLLADTLDLVPEEHRARGIATLQARSVCPTASARVGPTHEAPSSVLAPSRPMASAANGAPSSGLPLPCHPPVKTIVAVSATAAGGKRQRVAGGTPDHPRRIVTPAPPAPKALAKAKVNTTPGPVRAALEKARKSTKRSCVIELRSNDPDAPEMNASKFLGFRNLILGMLGSKIVVNSTFPLKGGIGMVLSDDTQAKACVEALNRAKGYSAKVRSGLWPRIILFNPAVNRGVTIDHLDRMIRESNVDLVKDIGVISTSSSSTVNPPATGLVGTIYWRGQHLVLSVNPILYSRLSSRKEGKGHLVLNHLRTRWATSKSPAVCF</sequence>
<evidence type="ECO:0000313" key="2">
    <source>
        <dbReference type="EMBL" id="KAF4721309.1"/>
    </source>
</evidence>
<reference evidence="2 3" key="1">
    <citation type="submission" date="2020-04" db="EMBL/GenBank/DDBJ databases">
        <title>Perkinsus olseni comparative genomics.</title>
        <authorList>
            <person name="Bogema D.R."/>
        </authorList>
    </citation>
    <scope>NUCLEOTIDE SEQUENCE [LARGE SCALE GENOMIC DNA]</scope>
    <source>
        <strain evidence="2">ATCC PRA-205</strain>
    </source>
</reference>
<name>A0A7J6RKE6_PEROL</name>
<dbReference type="AlphaFoldDB" id="A0A7J6RKE6"/>
<feature type="non-terminal residue" evidence="2">
    <location>
        <position position="1"/>
    </location>
</feature>
<comment type="caution">
    <text evidence="2">The sequence shown here is derived from an EMBL/GenBank/DDBJ whole genome shotgun (WGS) entry which is preliminary data.</text>
</comment>
<protein>
    <submittedName>
        <fullName evidence="2">Uncharacterized protein</fullName>
    </submittedName>
</protein>
<evidence type="ECO:0000313" key="3">
    <source>
        <dbReference type="Proteomes" id="UP000574390"/>
    </source>
</evidence>
<dbReference type="EMBL" id="JABANM010021398">
    <property type="protein sequence ID" value="KAF4721309.1"/>
    <property type="molecule type" value="Genomic_DNA"/>
</dbReference>
<feature type="region of interest" description="Disordered" evidence="1">
    <location>
        <begin position="91"/>
        <end position="114"/>
    </location>
</feature>
<feature type="non-terminal residue" evidence="2">
    <location>
        <position position="329"/>
    </location>
</feature>